<evidence type="ECO:0000256" key="1">
    <source>
        <dbReference type="SAM" id="SignalP"/>
    </source>
</evidence>
<dbReference type="Gene3D" id="2.160.20.110">
    <property type="match status" value="2"/>
</dbReference>
<dbReference type="Gene3D" id="2.60.40.1080">
    <property type="match status" value="2"/>
</dbReference>
<dbReference type="InterPro" id="IPR003343">
    <property type="entry name" value="Big_2"/>
</dbReference>
<accession>A0A9D1V8L7</accession>
<keyword evidence="1" id="KW-0732">Signal</keyword>
<dbReference type="SMART" id="SM00635">
    <property type="entry name" value="BID_2"/>
    <property type="match status" value="2"/>
</dbReference>
<organism evidence="3 4">
    <name type="scientific">Candidatus Borkfalkia faecipullorum</name>
    <dbReference type="NCBI Taxonomy" id="2838510"/>
    <lineage>
        <taxon>Bacteria</taxon>
        <taxon>Bacillati</taxon>
        <taxon>Bacillota</taxon>
        <taxon>Clostridia</taxon>
        <taxon>Christensenellales</taxon>
        <taxon>Christensenellaceae</taxon>
        <taxon>Candidatus Borkfalkia</taxon>
    </lineage>
</organism>
<dbReference type="InterPro" id="IPR008964">
    <property type="entry name" value="Invasin/intimin_cell_adhesion"/>
</dbReference>
<feature type="chain" id="PRO_5038504192" evidence="1">
    <location>
        <begin position="21"/>
        <end position="834"/>
    </location>
</feature>
<reference evidence="3" key="2">
    <citation type="submission" date="2021-04" db="EMBL/GenBank/DDBJ databases">
        <authorList>
            <person name="Gilroy R."/>
        </authorList>
    </citation>
    <scope>NUCLEOTIDE SEQUENCE</scope>
    <source>
        <strain evidence="3">811</strain>
    </source>
</reference>
<reference evidence="3" key="1">
    <citation type="journal article" date="2021" name="PeerJ">
        <title>Extensive microbial diversity within the chicken gut microbiome revealed by metagenomics and culture.</title>
        <authorList>
            <person name="Gilroy R."/>
            <person name="Ravi A."/>
            <person name="Getino M."/>
            <person name="Pursley I."/>
            <person name="Horton D.L."/>
            <person name="Alikhan N.F."/>
            <person name="Baker D."/>
            <person name="Gharbi K."/>
            <person name="Hall N."/>
            <person name="Watson M."/>
            <person name="Adriaenssens E.M."/>
            <person name="Foster-Nyarko E."/>
            <person name="Jarju S."/>
            <person name="Secka A."/>
            <person name="Antonio M."/>
            <person name="Oren A."/>
            <person name="Chaudhuri R.R."/>
            <person name="La Ragione R."/>
            <person name="Hildebrand F."/>
            <person name="Pallen M.J."/>
        </authorList>
    </citation>
    <scope>NUCLEOTIDE SEQUENCE</scope>
    <source>
        <strain evidence="3">811</strain>
    </source>
</reference>
<dbReference type="Proteomes" id="UP000824204">
    <property type="component" value="Unassembled WGS sequence"/>
</dbReference>
<feature type="domain" description="BIG2" evidence="2">
    <location>
        <begin position="117"/>
        <end position="187"/>
    </location>
</feature>
<evidence type="ECO:0000313" key="3">
    <source>
        <dbReference type="EMBL" id="HIX08115.1"/>
    </source>
</evidence>
<feature type="domain" description="BIG2" evidence="2">
    <location>
        <begin position="24"/>
        <end position="103"/>
    </location>
</feature>
<feature type="signal peptide" evidence="1">
    <location>
        <begin position="1"/>
        <end position="20"/>
    </location>
</feature>
<sequence>MKRILLIVLSFLFLFAAACSPDTGTSAYRVSLSRTEASLEEGESVQLSAAVEQSGTEVEAEVTWKSSDPSVATVSGGNVTAVQAGSAVITATYEGAEAACVLTVTKYYQPQLRIKLNYSDVRFTQAGQTETLSAQVTLGGEASDASVSFTSVDPQIAKVSRSGLVTAVAEGETQIVARAESDGCYAESVCRVSVAPYEESVILQTDEEAYVYYRDPSRTDAVAFDGEVLSVRDEQTGTEIPYRAEEGMVTVLSGVGYGERGVVIEGAYKQLIFTGIFVTYEIGSAEDLVSRMKGGTSDYLVLSQDIDMTEYLEANPWNSTDMNSGAFFNFAFAGTLDGMGHSILNLNSTAGVIERNLNTVFKELSSTGVLKNLHLQVSIGVKASFEGARRGILIGDMFGTIENCVFDVDAQYDVGWYMYGAAAFYNLSETACVRNSVFYIPNPSAIRMICATAWGADFEGCGVFEDVVYIYGDPNINGALPEKRNPNLKGIYSITSGGGGSFSNVRRLNEERYNSAPADVKNGYDLWDDVTLEDVNGAMEGFTFTDKTLRFGDTLIVDYDELTEISTAEELADAFANKPWGNFALTADIDFTQYLQEHPWDNSDTPYFFRSSSFVGTLDGRGHKITGLTRGINGDGTYDYNRHYGFFAGMGGVMKNLVMEMEVAITCGETGFGNGAIIDSLTGTLENCVFDVTLHYDVDWGVWDSGLFTGVSDTAVIRNCAFIVNNHVSGFLFGRNNSDFTCENVAFIGKYDPKNNLLKGSAESDQLPNANLHGIYLFTDLAQAVAGGGYALREDYADWGVVNGTSAWKDNDKKFSDIFTTLACNESGAWVVMQ</sequence>
<evidence type="ECO:0000259" key="2">
    <source>
        <dbReference type="SMART" id="SM00635"/>
    </source>
</evidence>
<proteinExistence type="predicted"/>
<dbReference type="PROSITE" id="PS51257">
    <property type="entry name" value="PROKAR_LIPOPROTEIN"/>
    <property type="match status" value="1"/>
</dbReference>
<protein>
    <submittedName>
        <fullName evidence="3">Ig-like domain-containing protein</fullName>
    </submittedName>
</protein>
<comment type="caution">
    <text evidence="3">The sequence shown here is derived from an EMBL/GenBank/DDBJ whole genome shotgun (WGS) entry which is preliminary data.</text>
</comment>
<name>A0A9D1V8L7_9FIRM</name>
<dbReference type="Pfam" id="PF02368">
    <property type="entry name" value="Big_2"/>
    <property type="match status" value="2"/>
</dbReference>
<dbReference type="AlphaFoldDB" id="A0A9D1V8L7"/>
<dbReference type="SUPFAM" id="SSF49373">
    <property type="entry name" value="Invasin/intimin cell-adhesion fragments"/>
    <property type="match status" value="2"/>
</dbReference>
<gene>
    <name evidence="3" type="ORF">H9741_06575</name>
</gene>
<evidence type="ECO:0000313" key="4">
    <source>
        <dbReference type="Proteomes" id="UP000824204"/>
    </source>
</evidence>
<dbReference type="EMBL" id="DXFX01000082">
    <property type="protein sequence ID" value="HIX08115.1"/>
    <property type="molecule type" value="Genomic_DNA"/>
</dbReference>